<gene>
    <name evidence="2" type="ORF">AFUS01_LOCUS9673</name>
</gene>
<keyword evidence="3" id="KW-1185">Reference proteome</keyword>
<reference evidence="2" key="1">
    <citation type="submission" date="2021-06" db="EMBL/GenBank/DDBJ databases">
        <authorList>
            <person name="Hodson N. C."/>
            <person name="Mongue J. A."/>
            <person name="Jaron S. K."/>
        </authorList>
    </citation>
    <scope>NUCLEOTIDE SEQUENCE</scope>
</reference>
<sequence length="243" mass="27811">MNNPNTIPTSAFHIPNDPEELPGPISEDIGKVLYNCSKNACFLKTVPMELVPGTNNIRACRSKLSLARFWLSWILMVGEASYGLLKFAYVTHYDIPVTKFGYLYSGIMTGMYWSGVVIMTLSFLRRYEIQEFINTVTYFNQYGGPQKNLTKRIDIMYLLLRFLPLGMYLLGASNCVVFLASKTAPITIYSSLDPSYRDKWFILVLHTLHDIVIPSYVNTTILFILLYILGYTELVKLQCNDYL</sequence>
<proteinExistence type="predicted"/>
<comment type="caution">
    <text evidence="2">The sequence shown here is derived from an EMBL/GenBank/DDBJ whole genome shotgun (WGS) entry which is preliminary data.</text>
</comment>
<feature type="transmembrane region" description="Helical" evidence="1">
    <location>
        <begin position="158"/>
        <end position="180"/>
    </location>
</feature>
<feature type="transmembrane region" description="Helical" evidence="1">
    <location>
        <begin position="70"/>
        <end position="90"/>
    </location>
</feature>
<accession>A0A8J2P1F1</accession>
<keyword evidence="1" id="KW-0472">Membrane</keyword>
<keyword evidence="1" id="KW-1133">Transmembrane helix</keyword>
<name>A0A8J2P1F1_9HEXA</name>
<dbReference type="AlphaFoldDB" id="A0A8J2P1F1"/>
<feature type="transmembrane region" description="Helical" evidence="1">
    <location>
        <begin position="200"/>
        <end position="228"/>
    </location>
</feature>
<keyword evidence="1" id="KW-0812">Transmembrane</keyword>
<evidence type="ECO:0000313" key="3">
    <source>
        <dbReference type="Proteomes" id="UP000708208"/>
    </source>
</evidence>
<organism evidence="2 3">
    <name type="scientific">Allacma fusca</name>
    <dbReference type="NCBI Taxonomy" id="39272"/>
    <lineage>
        <taxon>Eukaryota</taxon>
        <taxon>Metazoa</taxon>
        <taxon>Ecdysozoa</taxon>
        <taxon>Arthropoda</taxon>
        <taxon>Hexapoda</taxon>
        <taxon>Collembola</taxon>
        <taxon>Symphypleona</taxon>
        <taxon>Sminthuridae</taxon>
        <taxon>Allacma</taxon>
    </lineage>
</organism>
<dbReference type="Proteomes" id="UP000708208">
    <property type="component" value="Unassembled WGS sequence"/>
</dbReference>
<dbReference type="EMBL" id="CAJVCH010070300">
    <property type="protein sequence ID" value="CAG7720394.1"/>
    <property type="molecule type" value="Genomic_DNA"/>
</dbReference>
<feature type="transmembrane region" description="Helical" evidence="1">
    <location>
        <begin position="102"/>
        <end position="124"/>
    </location>
</feature>
<protein>
    <submittedName>
        <fullName evidence="2">Uncharacterized protein</fullName>
    </submittedName>
</protein>
<evidence type="ECO:0000256" key="1">
    <source>
        <dbReference type="SAM" id="Phobius"/>
    </source>
</evidence>
<evidence type="ECO:0000313" key="2">
    <source>
        <dbReference type="EMBL" id="CAG7720394.1"/>
    </source>
</evidence>